<evidence type="ECO:0000313" key="2">
    <source>
        <dbReference type="EMBL" id="NDU43318.1"/>
    </source>
</evidence>
<evidence type="ECO:0000256" key="1">
    <source>
        <dbReference type="SAM" id="MobiDB-lite"/>
    </source>
</evidence>
<name>A0A845UP37_9PROT</name>
<protein>
    <submittedName>
        <fullName evidence="2">Uncharacterized protein</fullName>
    </submittedName>
</protein>
<organism evidence="2">
    <name type="scientific">Acidithiobacillus ferrianus</name>
    <dbReference type="NCBI Taxonomy" id="2678518"/>
    <lineage>
        <taxon>Bacteria</taxon>
        <taxon>Pseudomonadati</taxon>
        <taxon>Pseudomonadota</taxon>
        <taxon>Acidithiobacillia</taxon>
        <taxon>Acidithiobacillales</taxon>
        <taxon>Acidithiobacillaceae</taxon>
        <taxon>Acidithiobacillus</taxon>
    </lineage>
</organism>
<reference evidence="2" key="1">
    <citation type="submission" date="2019-11" db="EMBL/GenBank/DDBJ databases">
        <title>Acidithiobacillus ferrianus sp. nov.: a facultatively anaerobic and extremely acidophilic chemolithoautotroph.</title>
        <authorList>
            <person name="Norris P.R."/>
            <person name="Falagan C."/>
            <person name="Moya-Beltran A."/>
            <person name="Castro M."/>
            <person name="Quatrini R."/>
            <person name="Johnson D.B."/>
        </authorList>
    </citation>
    <scope>NUCLEOTIDE SEQUENCE [LARGE SCALE GENOMIC DNA]</scope>
    <source>
        <strain evidence="2">MG</strain>
    </source>
</reference>
<proteinExistence type="predicted"/>
<feature type="region of interest" description="Disordered" evidence="1">
    <location>
        <begin position="270"/>
        <end position="297"/>
    </location>
</feature>
<sequence length="317" mass="35247">MSLTVTETKKPTVDRDAYTIALQKFDAAICEATAVSQATANRFVSSNVGYASRVFTRMCGTGIAMIRATPLSRWIRSDFDDWQFAAVAGHARGLLDGYLLFSYLIETPESEAELKTRINVMHLNDCTRRIDLHKNLGITDNIVEFEQQRTELQGRLKNNEFFATLPTDVQKQCLKGRFPIIDNRDMMLAKVGFDKGQFNALYDLWSQHIHILPLSFYRIEPNGRGTGLENNTDRTYIAQALDVCAAILAEATDLMVAHFPDAKAACKGTNSTFSPGPASNLPKKSTPTKKNERATPAEICRLAESKLTAAIKKTMGK</sequence>
<accession>A0A845UP37</accession>
<dbReference type="EMBL" id="WNJL01000037">
    <property type="protein sequence ID" value="NDU43318.1"/>
    <property type="molecule type" value="Genomic_DNA"/>
</dbReference>
<comment type="caution">
    <text evidence="2">The sequence shown here is derived from an EMBL/GenBank/DDBJ whole genome shotgun (WGS) entry which is preliminary data.</text>
</comment>
<gene>
    <name evidence="2" type="ORF">GL267_11945</name>
</gene>
<dbReference type="AlphaFoldDB" id="A0A845UP37"/>
<dbReference type="RefSeq" id="WP_163098523.1">
    <property type="nucleotide sequence ID" value="NZ_CP127523.1"/>
</dbReference>